<proteinExistence type="predicted"/>
<feature type="compositionally biased region" description="Polar residues" evidence="1">
    <location>
        <begin position="1"/>
        <end position="18"/>
    </location>
</feature>
<name>A0A409Y973_9AGAR</name>
<keyword evidence="3" id="KW-1185">Reference proteome</keyword>
<feature type="compositionally biased region" description="Polar residues" evidence="1">
    <location>
        <begin position="25"/>
        <end position="39"/>
    </location>
</feature>
<evidence type="ECO:0000313" key="2">
    <source>
        <dbReference type="EMBL" id="PPQ99610.1"/>
    </source>
</evidence>
<feature type="region of interest" description="Disordered" evidence="1">
    <location>
        <begin position="1"/>
        <end position="87"/>
    </location>
</feature>
<reference evidence="2 3" key="1">
    <citation type="journal article" date="2018" name="Evol. Lett.">
        <title>Horizontal gene cluster transfer increased hallucinogenic mushroom diversity.</title>
        <authorList>
            <person name="Reynolds H.T."/>
            <person name="Vijayakumar V."/>
            <person name="Gluck-Thaler E."/>
            <person name="Korotkin H.B."/>
            <person name="Matheny P.B."/>
            <person name="Slot J.C."/>
        </authorList>
    </citation>
    <scope>NUCLEOTIDE SEQUENCE [LARGE SCALE GENOMIC DNA]</scope>
    <source>
        <strain evidence="2 3">2629</strain>
    </source>
</reference>
<dbReference type="OrthoDB" id="3260792at2759"/>
<dbReference type="Proteomes" id="UP000284842">
    <property type="component" value="Unassembled WGS sequence"/>
</dbReference>
<dbReference type="EMBL" id="NHTK01001352">
    <property type="protein sequence ID" value="PPQ99610.1"/>
    <property type="molecule type" value="Genomic_DNA"/>
</dbReference>
<dbReference type="AlphaFoldDB" id="A0A409Y973"/>
<accession>A0A409Y973</accession>
<organism evidence="2 3">
    <name type="scientific">Panaeolus cyanescens</name>
    <dbReference type="NCBI Taxonomy" id="181874"/>
    <lineage>
        <taxon>Eukaryota</taxon>
        <taxon>Fungi</taxon>
        <taxon>Dikarya</taxon>
        <taxon>Basidiomycota</taxon>
        <taxon>Agaricomycotina</taxon>
        <taxon>Agaricomycetes</taxon>
        <taxon>Agaricomycetidae</taxon>
        <taxon>Agaricales</taxon>
        <taxon>Agaricineae</taxon>
        <taxon>Galeropsidaceae</taxon>
        <taxon>Panaeolus</taxon>
    </lineage>
</organism>
<protein>
    <recommendedName>
        <fullName evidence="4">Protein kinase domain-containing protein</fullName>
    </recommendedName>
</protein>
<evidence type="ECO:0008006" key="4">
    <source>
        <dbReference type="Google" id="ProtNLM"/>
    </source>
</evidence>
<comment type="caution">
    <text evidence="2">The sequence shown here is derived from an EMBL/GenBank/DDBJ whole genome shotgun (WGS) entry which is preliminary data.</text>
</comment>
<gene>
    <name evidence="2" type="ORF">CVT24_005186</name>
</gene>
<dbReference type="STRING" id="181874.A0A409Y973"/>
<evidence type="ECO:0000313" key="3">
    <source>
        <dbReference type="Proteomes" id="UP000284842"/>
    </source>
</evidence>
<sequence>MHSPTSLISSDKSSTASSEIFYRSASPSPETLSQTSASPHTMPVNGYPLYDSPEEDMLHAQEEPDAHSDSTLEDEEAPSDFGHPLQRMPRLKSADHGLVYDPARHIDMLLQLSRNSIFGDPSRTGSFASTTSSLYDTIDFEQVVHYLLDTQPNPFESVDSRNLVMYTPPVTHTLATGLIPPLMIKRLSRSSPELLLLLEMNHPEYREDPWNALPHILHAVEKDDQVFLCMKRLSEFNEPPLLTVAHYIDLFRQILERLSFLHEHGVAGLSCDDPASYMVDLSSAPHTPAPISEDFGETSNTRPQSFDRTMYPVQYYFVNFTNAERFATKKSQTKSSPVTPSSEGALSACPFKRDVQNCGRFMDGQLQYVPQILPKFKPLIKAMTVGGFNADDSRRLFEALSRNLEAPTFESRAQPPAR</sequence>
<dbReference type="InParanoid" id="A0A409Y973"/>
<feature type="compositionally biased region" description="Basic and acidic residues" evidence="1">
    <location>
        <begin position="56"/>
        <end position="70"/>
    </location>
</feature>
<evidence type="ECO:0000256" key="1">
    <source>
        <dbReference type="SAM" id="MobiDB-lite"/>
    </source>
</evidence>